<dbReference type="STRING" id="1801737.A2818_01270"/>
<reference evidence="2 3" key="1">
    <citation type="journal article" date="2016" name="Nat. Commun.">
        <title>Thousands of microbial genomes shed light on interconnected biogeochemical processes in an aquifer system.</title>
        <authorList>
            <person name="Anantharaman K."/>
            <person name="Brown C.T."/>
            <person name="Hug L.A."/>
            <person name="Sharon I."/>
            <person name="Castelle C.J."/>
            <person name="Probst A.J."/>
            <person name="Thomas B.C."/>
            <person name="Singh A."/>
            <person name="Wilkins M.J."/>
            <person name="Karaoz U."/>
            <person name="Brodie E.L."/>
            <person name="Williams K.H."/>
            <person name="Hubbard S.S."/>
            <person name="Banfield J.F."/>
        </authorList>
    </citation>
    <scope>NUCLEOTIDE SEQUENCE [LARGE SCALE GENOMIC DNA]</scope>
</reference>
<keyword evidence="1" id="KW-1133">Transmembrane helix</keyword>
<evidence type="ECO:0000256" key="1">
    <source>
        <dbReference type="SAM" id="Phobius"/>
    </source>
</evidence>
<feature type="transmembrane region" description="Helical" evidence="1">
    <location>
        <begin position="42"/>
        <end position="60"/>
    </location>
</feature>
<protein>
    <submittedName>
        <fullName evidence="2">Uncharacterized protein</fullName>
    </submittedName>
</protein>
<evidence type="ECO:0000313" key="3">
    <source>
        <dbReference type="Proteomes" id="UP000177602"/>
    </source>
</evidence>
<dbReference type="EMBL" id="MFTN01000006">
    <property type="protein sequence ID" value="OGI63326.1"/>
    <property type="molecule type" value="Genomic_DNA"/>
</dbReference>
<gene>
    <name evidence="2" type="ORF">A2818_01270</name>
</gene>
<evidence type="ECO:0000313" key="2">
    <source>
        <dbReference type="EMBL" id="OGI63326.1"/>
    </source>
</evidence>
<organism evidence="2 3">
    <name type="scientific">Candidatus Nomurabacteria bacterium RIFCSPHIGHO2_01_FULL_40_12</name>
    <dbReference type="NCBI Taxonomy" id="1801737"/>
    <lineage>
        <taxon>Bacteria</taxon>
        <taxon>Candidatus Nomuraibacteriota</taxon>
    </lineage>
</organism>
<accession>A0A1F6V1J1</accession>
<name>A0A1F6V1J1_9BACT</name>
<feature type="transmembrane region" description="Helical" evidence="1">
    <location>
        <begin position="67"/>
        <end position="91"/>
    </location>
</feature>
<feature type="transmembrane region" description="Helical" evidence="1">
    <location>
        <begin position="20"/>
        <end position="36"/>
    </location>
</feature>
<comment type="caution">
    <text evidence="2">The sequence shown here is derived from an EMBL/GenBank/DDBJ whole genome shotgun (WGS) entry which is preliminary data.</text>
</comment>
<proteinExistence type="predicted"/>
<keyword evidence="1" id="KW-0472">Membrane</keyword>
<feature type="transmembrane region" description="Helical" evidence="1">
    <location>
        <begin position="103"/>
        <end position="121"/>
    </location>
</feature>
<sequence length="135" mass="15493">MEYNIKQETFKHYHGDKVRVLFVIAGLIMVVTFPFFRSLISLPMPLSILGSIALAVFGGLMNPKQKWVIFLNTLLPVVAFLFFEYYAVYAYNNLSPAESLHRTFFWVNQLLALIFFFAAYLSTKSLRGALVPDKD</sequence>
<dbReference type="AlphaFoldDB" id="A0A1F6V1J1"/>
<dbReference type="Proteomes" id="UP000177602">
    <property type="component" value="Unassembled WGS sequence"/>
</dbReference>
<keyword evidence="1" id="KW-0812">Transmembrane</keyword>